<dbReference type="OrthoDB" id="9944849at2759"/>
<dbReference type="AlphaFoldDB" id="A0A7K6V5L2"/>
<comment type="caution">
    <text evidence="1">The sequence shown here is derived from an EMBL/GenBank/DDBJ whole genome shotgun (WGS) entry which is preliminary data.</text>
</comment>
<dbReference type="GO" id="GO:0007283">
    <property type="term" value="P:spermatogenesis"/>
    <property type="evidence" value="ECO:0007669"/>
    <property type="project" value="InterPro"/>
</dbReference>
<evidence type="ECO:0000313" key="2">
    <source>
        <dbReference type="Proteomes" id="UP000579558"/>
    </source>
</evidence>
<feature type="non-terminal residue" evidence="1">
    <location>
        <position position="85"/>
    </location>
</feature>
<dbReference type="GO" id="GO:0007131">
    <property type="term" value="P:reciprocal meiotic recombination"/>
    <property type="evidence" value="ECO:0007669"/>
    <property type="project" value="InterPro"/>
</dbReference>
<protein>
    <submittedName>
        <fullName evidence="1">SYCE3 protein</fullName>
    </submittedName>
</protein>
<organism evidence="1 2">
    <name type="scientific">Notiomystis cincta</name>
    <dbReference type="NCBI Taxonomy" id="366454"/>
    <lineage>
        <taxon>Eukaryota</taxon>
        <taxon>Metazoa</taxon>
        <taxon>Chordata</taxon>
        <taxon>Craniata</taxon>
        <taxon>Vertebrata</taxon>
        <taxon>Euteleostomi</taxon>
        <taxon>Archelosauria</taxon>
        <taxon>Archosauria</taxon>
        <taxon>Dinosauria</taxon>
        <taxon>Saurischia</taxon>
        <taxon>Theropoda</taxon>
        <taxon>Coelurosauria</taxon>
        <taxon>Aves</taxon>
        <taxon>Neognathae</taxon>
        <taxon>Neoaves</taxon>
        <taxon>Telluraves</taxon>
        <taxon>Australaves</taxon>
        <taxon>Passeriformes</taxon>
        <taxon>Notiomystidae</taxon>
        <taxon>Notiomystis</taxon>
    </lineage>
</organism>
<reference evidence="1 2" key="1">
    <citation type="submission" date="2019-09" db="EMBL/GenBank/DDBJ databases">
        <title>Bird 10,000 Genomes (B10K) Project - Family phase.</title>
        <authorList>
            <person name="Zhang G."/>
        </authorList>
    </citation>
    <scope>NUCLEOTIDE SEQUENCE [LARGE SCALE GENOMIC DNA]</scope>
    <source>
        <strain evidence="1">B10K-DU-029-75</strain>
    </source>
</reference>
<dbReference type="InterPro" id="IPR028145">
    <property type="entry name" value="Synaptonemal_3"/>
</dbReference>
<dbReference type="Pfam" id="PF15191">
    <property type="entry name" value="Synaptonemal_3"/>
    <property type="match status" value="1"/>
</dbReference>
<accession>A0A7K6V5L2</accession>
<name>A0A7K6V5L2_9PASS</name>
<feature type="non-terminal residue" evidence="1">
    <location>
        <position position="1"/>
    </location>
</feature>
<evidence type="ECO:0000313" key="1">
    <source>
        <dbReference type="EMBL" id="NWX30327.1"/>
    </source>
</evidence>
<gene>
    <name evidence="1" type="primary">Syce3</name>
    <name evidence="1" type="ORF">NOTCIN_R04291</name>
</gene>
<keyword evidence="2" id="KW-1185">Reference proteome</keyword>
<dbReference type="Proteomes" id="UP000579558">
    <property type="component" value="Unassembled WGS sequence"/>
</dbReference>
<dbReference type="PANTHER" id="PTHR36686">
    <property type="entry name" value="SYNAPTONEMAL COMPLEX CENTRAL ELEMENT PROTEIN 3"/>
    <property type="match status" value="1"/>
</dbReference>
<sequence>MAESGSQEGNYDNRRKMVEKKKFKTDTEEILEEMEKLTVRATWLVYDCSAIRTKPDLSNAMQHLEDVFLMCKEQIEKKWQDGLME</sequence>
<proteinExistence type="predicted"/>
<dbReference type="PANTHER" id="PTHR36686:SF1">
    <property type="entry name" value="SYNAPTONEMAL COMPLEX CENTRAL ELEMENT PROTEIN 3"/>
    <property type="match status" value="1"/>
</dbReference>
<dbReference type="EMBL" id="VZRX01009190">
    <property type="protein sequence ID" value="NWX30327.1"/>
    <property type="molecule type" value="Genomic_DNA"/>
</dbReference>
<dbReference type="GO" id="GO:0007130">
    <property type="term" value="P:synaptonemal complex assembly"/>
    <property type="evidence" value="ECO:0007669"/>
    <property type="project" value="InterPro"/>
</dbReference>
<dbReference type="GO" id="GO:0000801">
    <property type="term" value="C:central element"/>
    <property type="evidence" value="ECO:0007669"/>
    <property type="project" value="TreeGrafter"/>
</dbReference>